<dbReference type="UniPathway" id="UPA00196"/>
<dbReference type="GO" id="GO:0006506">
    <property type="term" value="P:GPI anchor biosynthetic process"/>
    <property type="evidence" value="ECO:0007669"/>
    <property type="project" value="UniProtKB-UniPathway"/>
</dbReference>
<comment type="caution">
    <text evidence="4">The sequence shown here is derived from an EMBL/GenBank/DDBJ whole genome shotgun (WGS) entry which is preliminary data.</text>
</comment>
<dbReference type="SUPFAM" id="SSF102588">
    <property type="entry name" value="LmbE-like"/>
    <property type="match status" value="2"/>
</dbReference>
<dbReference type="OrthoDB" id="440160at2759"/>
<feature type="signal peptide" evidence="3">
    <location>
        <begin position="1"/>
        <end position="22"/>
    </location>
</feature>
<dbReference type="AlphaFoldDB" id="A0A8H6IH91"/>
<evidence type="ECO:0000256" key="2">
    <source>
        <dbReference type="ARBA" id="ARBA00012176"/>
    </source>
</evidence>
<keyword evidence="3" id="KW-0732">Signal</keyword>
<dbReference type="PANTHER" id="PTHR12993">
    <property type="entry name" value="N-ACETYLGLUCOSAMINYL-PHOSPHATIDYLINOSITOL DE-N-ACETYLASE-RELATED"/>
    <property type="match status" value="1"/>
</dbReference>
<dbReference type="Pfam" id="PF02585">
    <property type="entry name" value="PIG-L"/>
    <property type="match status" value="1"/>
</dbReference>
<dbReference type="EC" id="3.5.1.89" evidence="2"/>
<keyword evidence="5" id="KW-1185">Reference proteome</keyword>
<organism evidence="4 5">
    <name type="scientific">Ephemerocybe angulata</name>
    <dbReference type="NCBI Taxonomy" id="980116"/>
    <lineage>
        <taxon>Eukaryota</taxon>
        <taxon>Fungi</taxon>
        <taxon>Dikarya</taxon>
        <taxon>Basidiomycota</taxon>
        <taxon>Agaricomycotina</taxon>
        <taxon>Agaricomycetes</taxon>
        <taxon>Agaricomycetidae</taxon>
        <taxon>Agaricales</taxon>
        <taxon>Agaricineae</taxon>
        <taxon>Psathyrellaceae</taxon>
        <taxon>Ephemerocybe</taxon>
    </lineage>
</organism>
<proteinExistence type="inferred from homology"/>
<dbReference type="EMBL" id="JACGCI010000004">
    <property type="protein sequence ID" value="KAF6764287.1"/>
    <property type="molecule type" value="Genomic_DNA"/>
</dbReference>
<dbReference type="InterPro" id="IPR003737">
    <property type="entry name" value="GlcNAc_PI_deacetylase-related"/>
</dbReference>
<evidence type="ECO:0000256" key="1">
    <source>
        <dbReference type="ARBA" id="ARBA00006066"/>
    </source>
</evidence>
<evidence type="ECO:0000313" key="4">
    <source>
        <dbReference type="EMBL" id="KAF6764287.1"/>
    </source>
</evidence>
<accession>A0A8H6IH91</accession>
<dbReference type="GO" id="GO:0000225">
    <property type="term" value="F:N-acetylglucosaminylphosphatidylinositol deacetylase activity"/>
    <property type="evidence" value="ECO:0007669"/>
    <property type="project" value="UniProtKB-EC"/>
</dbReference>
<dbReference type="GO" id="GO:0016020">
    <property type="term" value="C:membrane"/>
    <property type="evidence" value="ECO:0007669"/>
    <property type="project" value="GOC"/>
</dbReference>
<gene>
    <name evidence="4" type="ORF">DFP72DRAFT_986372</name>
</gene>
<dbReference type="InterPro" id="IPR024078">
    <property type="entry name" value="LmbE-like_dom_sf"/>
</dbReference>
<evidence type="ECO:0000313" key="5">
    <source>
        <dbReference type="Proteomes" id="UP000521943"/>
    </source>
</evidence>
<name>A0A8H6IH91_9AGAR</name>
<dbReference type="GO" id="GO:0005783">
    <property type="term" value="C:endoplasmic reticulum"/>
    <property type="evidence" value="ECO:0007669"/>
    <property type="project" value="TreeGrafter"/>
</dbReference>
<dbReference type="Proteomes" id="UP000521943">
    <property type="component" value="Unassembled WGS sequence"/>
</dbReference>
<dbReference type="Gene3D" id="3.40.50.10320">
    <property type="entry name" value="LmbE-like"/>
    <property type="match status" value="1"/>
</dbReference>
<reference evidence="4 5" key="1">
    <citation type="submission" date="2020-07" db="EMBL/GenBank/DDBJ databases">
        <title>Comparative genomics of pyrophilous fungi reveals a link between fire events and developmental genes.</title>
        <authorList>
            <consortium name="DOE Joint Genome Institute"/>
            <person name="Steindorff A.S."/>
            <person name="Carver A."/>
            <person name="Calhoun S."/>
            <person name="Stillman K."/>
            <person name="Liu H."/>
            <person name="Lipzen A."/>
            <person name="Pangilinan J."/>
            <person name="Labutti K."/>
            <person name="Bruns T.D."/>
            <person name="Grigoriev I.V."/>
        </authorList>
    </citation>
    <scope>NUCLEOTIDE SEQUENCE [LARGE SCALE GENOMIC DNA]</scope>
    <source>
        <strain evidence="4 5">CBS 144469</strain>
    </source>
</reference>
<comment type="similarity">
    <text evidence="1">Belongs to the PIGL family.</text>
</comment>
<feature type="chain" id="PRO_5034537396" description="N-acetylglucosaminylphosphatidylinositol deacetylase" evidence="3">
    <location>
        <begin position="23"/>
        <end position="304"/>
    </location>
</feature>
<evidence type="ECO:0000256" key="3">
    <source>
        <dbReference type="SAM" id="SignalP"/>
    </source>
</evidence>
<sequence length="304" mass="33935">MISFTPILVLFVAAFLYHPVSNDLSRVTGNDSSRVLLLTAHPDDEAMFFAPTILALKDATLPPVQIQTEAPKQVVFSSKQQEDVSNSQLYSLCLSNGNADGLGAIRTQELSRSLGILGIQPDKHWILDHPDLQDNMTLQWDPVTIAEAIRPYILKHRITTVLTFDSDGISGHPNHKALPEGVKQLALALSDSEKPRLFTLISVPTFGKYTSVMGPFLGKFDLYASKALIFYEGVVHGFMERADLIPVGSAAKKTLMPVYVSGYAAYLTSFKAMLAHQSQLVWFRWLYLAFSRYMWINEWAEVKL</sequence>
<protein>
    <recommendedName>
        <fullName evidence="2">N-acetylglucosaminylphosphatidylinositol deacetylase</fullName>
        <ecNumber evidence="2">3.5.1.89</ecNumber>
    </recommendedName>
</protein>
<dbReference type="PANTHER" id="PTHR12993:SF11">
    <property type="entry name" value="N-ACETYLGLUCOSAMINYL-PHOSPHATIDYLINOSITOL DE-N-ACETYLASE"/>
    <property type="match status" value="1"/>
</dbReference>